<gene>
    <name evidence="1" type="ORF">LTR37_014750</name>
</gene>
<name>A0ACC3MT10_9PEZI</name>
<sequence length="1527" mass="170546">MDAVERQSSPLWTIDEDLPFNPRDRDVLTKLASRSKSYHSQRRGSTSTAAAGDGALGKTGTLDGLQPDDEILDPQSPKFDLKTWIRMTLRLFDDEGVKPIRSGFAFKNVNITGTGSALNIQGTVGSMLTAPLRLKETFSSGKRQPKQILRNFDGLVKSGELLIVLGRPGSGCSTLLKSLTGQMHGLDLDAESQIHYNGIPQQQMLKEFKGDLIYNQEVDKHFPHLTVGQTLEHAAALRARQHRPGNTSRQEMIEHMTRVVMAVYGLSHAYNTKVGNDFVRGVSGGEKKRVSIAEMVLAGSLLAAWDNSTRGLDSATALSFVKSLRLSAHLIGTAHAVAIYQASQAIYDIFDKAVVLYEGREIYYGKANRAKAYFENMGWHCPPRQTTGDFLTSVTNPTERQAATGFENKVPRTPDEFEKHWRNSQDYADLRGEIENYEQQYPVGNAGELRAFRDYKNDQQAKHVRPKSPYVVSVPMQIKLNTKRQWQRIWNDKASTFTPIISNIIMALIIGSVFYGTPNATGGLQSKGSVLFFAVLINALTAISEINSLYAQRPIVEKHKSYAFYHPATEAIAGIVLDVPMKFFTAVAFNLVLYFLAGLRRAPSQFFLFFLIVYITTFVMSAVFRTLAAVTKTISQAMALAGVLVLAIVIYTGFVVPVQYMGDWFGWIRWINPVFYAFEVLIANEFHGRNFECSQFVPAANNLGGDTFVCSGKGAVAGELTVNGDDYIAASYGYYYSHVWRNFGILLGFLIAFMIMYFVAVELNSETTSTAEVLVFRRGHVPKYMENLDAEKPKDEEKGTSEKGVEQEAKDDEGGEVNVIPPQSDVFTWKDVCYDIKLKAGDRRLLDHVSGYVKPGTLTALMGTSGAGKTTLLDVLAQRTTMGVITGSMFVNGAPLDDSFQRKTGYVQQQDLHLETATVRESLRFSAMLRQPKTVSKQEKYDFVEDVIKMLNMEDFAEAVVGVPGEGLNVEQRKLLTIGVELAAKPKLLLFLDEPTSGLDSQSSWAICAFLRKLADNGQAVLCTIHQPSAILFQQFDRLFFLRKGGKTVYFGNIGEQSRTLLDYFESNGARKCGKDENPAEYMLEIVGDESTDWFGVWKGSEQAQAVEREIAEVHREKEGQQQNGDEDPTAHDEFAMPFTAQLREVLVRVFQQYWRMPSYIMAKMLLSALSGIFIGFSFYNADTSLQGMQNVLFSLFMVTTIFSTLCIMPLFVTQRSLYEVRERPSKSYSWKAFLAANIVVEIPYQIVAGLLVYCTFYYPIVGVQSSERQGLVLLLCVVFLIYASTFAHMCIAALPDSETAGAIVTLLFSMSLIFNGVMQPPNALPGFWIFMYRVSPLTYWVSSMAAAMLNGRMVECSLDEVARFNPPSGSTCGEYMAPYLTQAPGYLLNSDATSDCGYCSIQVADTFLAGSNIYWTERWRNFGLVWVYVFFNVFVAVVLYYFVRVYPQKKNSKLSKSQKSEKGQERQQEDPKQAQDESPSQSDRSSGDYDEAPTPFLPAAAQPFAETFRSRQLQRVATNPGNVYVY</sequence>
<keyword evidence="2" id="KW-1185">Reference proteome</keyword>
<evidence type="ECO:0000313" key="2">
    <source>
        <dbReference type="Proteomes" id="UP001281147"/>
    </source>
</evidence>
<organism evidence="1 2">
    <name type="scientific">Vermiconidia calcicola</name>
    <dbReference type="NCBI Taxonomy" id="1690605"/>
    <lineage>
        <taxon>Eukaryota</taxon>
        <taxon>Fungi</taxon>
        <taxon>Dikarya</taxon>
        <taxon>Ascomycota</taxon>
        <taxon>Pezizomycotina</taxon>
        <taxon>Dothideomycetes</taxon>
        <taxon>Dothideomycetidae</taxon>
        <taxon>Mycosphaerellales</taxon>
        <taxon>Extremaceae</taxon>
        <taxon>Vermiconidia</taxon>
    </lineage>
</organism>
<comment type="caution">
    <text evidence="1">The sequence shown here is derived from an EMBL/GenBank/DDBJ whole genome shotgun (WGS) entry which is preliminary data.</text>
</comment>
<reference evidence="1" key="1">
    <citation type="submission" date="2023-07" db="EMBL/GenBank/DDBJ databases">
        <title>Black Yeasts Isolated from many extreme environments.</title>
        <authorList>
            <person name="Coleine C."/>
            <person name="Stajich J.E."/>
            <person name="Selbmann L."/>
        </authorList>
    </citation>
    <scope>NUCLEOTIDE SEQUENCE</scope>
    <source>
        <strain evidence="1">CCFEE 5714</strain>
    </source>
</reference>
<protein>
    <submittedName>
        <fullName evidence="1">Uncharacterized protein</fullName>
    </submittedName>
</protein>
<evidence type="ECO:0000313" key="1">
    <source>
        <dbReference type="EMBL" id="KAK3703020.1"/>
    </source>
</evidence>
<dbReference type="EMBL" id="JAUTXU010000157">
    <property type="protein sequence ID" value="KAK3703020.1"/>
    <property type="molecule type" value="Genomic_DNA"/>
</dbReference>
<dbReference type="Proteomes" id="UP001281147">
    <property type="component" value="Unassembled WGS sequence"/>
</dbReference>
<proteinExistence type="predicted"/>
<accession>A0ACC3MT10</accession>